<gene>
    <name evidence="1" type="ORF">JYZ213_LOCUS26335</name>
    <name evidence="2" type="ORF">OXD698_LOCUS19710</name>
</gene>
<accession>A0A814VHN0</accession>
<dbReference type="EMBL" id="CAJOAZ010001529">
    <property type="protein sequence ID" value="CAF3825360.1"/>
    <property type="molecule type" value="Genomic_DNA"/>
</dbReference>
<dbReference type="InterPro" id="IPR032675">
    <property type="entry name" value="LRR_dom_sf"/>
</dbReference>
<dbReference type="Proteomes" id="UP000663844">
    <property type="component" value="Unassembled WGS sequence"/>
</dbReference>
<evidence type="ECO:0000313" key="3">
    <source>
        <dbReference type="Proteomes" id="UP000663845"/>
    </source>
</evidence>
<dbReference type="SUPFAM" id="SSF52047">
    <property type="entry name" value="RNI-like"/>
    <property type="match status" value="2"/>
</dbReference>
<protein>
    <recommendedName>
        <fullName evidence="4">F-box domain-containing protein</fullName>
    </recommendedName>
</protein>
<comment type="caution">
    <text evidence="1">The sequence shown here is derived from an EMBL/GenBank/DDBJ whole genome shotgun (WGS) entry which is preliminary data.</text>
</comment>
<evidence type="ECO:0008006" key="4">
    <source>
        <dbReference type="Google" id="ProtNLM"/>
    </source>
</evidence>
<dbReference type="AlphaFoldDB" id="A0A814VHN0"/>
<evidence type="ECO:0000313" key="2">
    <source>
        <dbReference type="EMBL" id="CAF3825360.1"/>
    </source>
</evidence>
<dbReference type="Proteomes" id="UP000663845">
    <property type="component" value="Unassembled WGS sequence"/>
</dbReference>
<reference evidence="1" key="1">
    <citation type="submission" date="2021-02" db="EMBL/GenBank/DDBJ databases">
        <authorList>
            <person name="Nowell W R."/>
        </authorList>
    </citation>
    <scope>NUCLEOTIDE SEQUENCE</scope>
</reference>
<dbReference type="Gene3D" id="3.80.10.10">
    <property type="entry name" value="Ribonuclease Inhibitor"/>
    <property type="match status" value="1"/>
</dbReference>
<dbReference type="EMBL" id="CAJNOG010000349">
    <property type="protein sequence ID" value="CAF1190907.1"/>
    <property type="molecule type" value="Genomic_DNA"/>
</dbReference>
<proteinExistence type="predicted"/>
<evidence type="ECO:0000313" key="1">
    <source>
        <dbReference type="EMBL" id="CAF1190907.1"/>
    </source>
</evidence>
<organism evidence="1 3">
    <name type="scientific">Adineta steineri</name>
    <dbReference type="NCBI Taxonomy" id="433720"/>
    <lineage>
        <taxon>Eukaryota</taxon>
        <taxon>Metazoa</taxon>
        <taxon>Spiralia</taxon>
        <taxon>Gnathifera</taxon>
        <taxon>Rotifera</taxon>
        <taxon>Eurotatoria</taxon>
        <taxon>Bdelloidea</taxon>
        <taxon>Adinetida</taxon>
        <taxon>Adinetidae</taxon>
        <taxon>Adineta</taxon>
    </lineage>
</organism>
<name>A0A814VHN0_9BILA</name>
<sequence length="580" mass="68709">MDLEDLANEIILEIFGYFSTFDLLRSFYNLNIRFNHLVFAYFHTSGVDFSRISLQDFYLICQEYLPAIADHITSLRFTNDDDTPQQADVFLQHGLTLRQLHQLRKLSLCDICSNDIMHTMMSEWTSLRYLTHLTLAGCYLTFDQSTSQRLIDTIWSLPILIYCYLNISFEETSIAIPTVKSMSLKYLFIWGFAYDQSQLNTIFQHTPCLEQCSVLFNMDIPDQSLVISHPLSSMTRLRIHSSHIEDDCLVKFLQIMPNLYQLIIDVDSLDLHSTNPILNGYQWETIIRFYSPHLRIFRLRIEFSFPDQNDLDKQVDDLLKSFRSSFWLEEYKWFVRCHWNQWNTACLYTLPYKFVDLKFDSSMKYKSTCPNDNHYLSYNHVEDLQYKILPIQSPMFSSIRFMNVDHLSIEFPMDMHSLPNMPRLDQVTSLEVCIINNYLAQSKLQTLLNQMHRLSSFSFHPCSLSLLGSSFFKLTHTKIRQLDFRIFFQYFDDEQCTNLCDSPLGKQCEVLSIKIKKRESLPDLINNMINLRTLNIQFEDDQFEQENDDELVRWLRNHLPSTCLISRDTALNKDIRIWIR</sequence>